<gene>
    <name evidence="1" type="ORF">IE53DRAFT_382444</name>
</gene>
<organism evidence="1 2">
    <name type="scientific">Violaceomyces palustris</name>
    <dbReference type="NCBI Taxonomy" id="1673888"/>
    <lineage>
        <taxon>Eukaryota</taxon>
        <taxon>Fungi</taxon>
        <taxon>Dikarya</taxon>
        <taxon>Basidiomycota</taxon>
        <taxon>Ustilaginomycotina</taxon>
        <taxon>Ustilaginomycetes</taxon>
        <taxon>Violaceomycetales</taxon>
        <taxon>Violaceomycetaceae</taxon>
        <taxon>Violaceomyces</taxon>
    </lineage>
</organism>
<reference evidence="1 2" key="1">
    <citation type="journal article" date="2018" name="Mol. Biol. Evol.">
        <title>Broad Genomic Sampling Reveals a Smut Pathogenic Ancestry of the Fungal Clade Ustilaginomycotina.</title>
        <authorList>
            <person name="Kijpornyongpan T."/>
            <person name="Mondo S.J."/>
            <person name="Barry K."/>
            <person name="Sandor L."/>
            <person name="Lee J."/>
            <person name="Lipzen A."/>
            <person name="Pangilinan J."/>
            <person name="LaButti K."/>
            <person name="Hainaut M."/>
            <person name="Henrissat B."/>
            <person name="Grigoriev I.V."/>
            <person name="Spatafora J.W."/>
            <person name="Aime M.C."/>
        </authorList>
    </citation>
    <scope>NUCLEOTIDE SEQUENCE [LARGE SCALE GENOMIC DNA]</scope>
    <source>
        <strain evidence="1 2">SA 807</strain>
    </source>
</reference>
<proteinExistence type="predicted"/>
<protein>
    <submittedName>
        <fullName evidence="1">Ebp2-domain-containing protein</fullName>
    </submittedName>
</protein>
<evidence type="ECO:0000313" key="1">
    <source>
        <dbReference type="EMBL" id="PWN47025.1"/>
    </source>
</evidence>
<sequence length="518" mass="56820">MAKTPTKAASTPRSKTASRTTPTKSNASNTPSKQQGEEPKEQTIVESEDDVDVDEDDDDSDAEDGVSEKGLQRLMKALGDDGLTELDMAALRAARGEVEDEEDEEEEEDEEDEEEEEEEEDDDDEDDDEGEEEEDDEVDNEDEKDEAGEEGDDDEEDGLPKVVPNKNGDTLAASIARSGLVPVESEEEEDGEEEEDEEEEGEEEEIAYEDLPDNVQLSEQAKASRKQRIKINNEEAIRRIHDEIRLDGGQSSTASSAKTTSSKSVGLPWIETMRVTYDKVVEDEVPDPDNDLQRELAFYKQSLHAVIEGKKLVEAAGVAFSRPADFFAEMVKSDEHMERVRQRLLDESAAIKASEAAKKQRELKKFGKKVQVEKLEERQRKKREMNEKVKNLKRKHAGDDGGANDEDDFDVRLEDALDDSKPARGGAGGARRGQGKGKDGRAKMPRTVRDEKYGFGGKKRRAKSNTAESTNDFGGFGGARGGGAGGRGGKRKGGSTRGGKGGGSSKRPGKSARASGKR</sequence>
<dbReference type="EMBL" id="KZ820581">
    <property type="protein sequence ID" value="PWN47025.1"/>
    <property type="molecule type" value="Genomic_DNA"/>
</dbReference>
<accession>A0ACD0NMN2</accession>
<dbReference type="Proteomes" id="UP000245626">
    <property type="component" value="Unassembled WGS sequence"/>
</dbReference>
<evidence type="ECO:0000313" key="2">
    <source>
        <dbReference type="Proteomes" id="UP000245626"/>
    </source>
</evidence>
<name>A0ACD0NMN2_9BASI</name>
<keyword evidence="2" id="KW-1185">Reference proteome</keyword>